<dbReference type="PROSITE" id="PS50966">
    <property type="entry name" value="ZF_SWIM"/>
    <property type="match status" value="1"/>
</dbReference>
<protein>
    <submittedName>
        <fullName evidence="4">SWIM zinc finger</fullName>
    </submittedName>
</protein>
<name>A0A1I2GZS4_9ACTN</name>
<keyword evidence="1" id="KW-0479">Metal-binding</keyword>
<dbReference type="Proteomes" id="UP000199645">
    <property type="component" value="Unassembled WGS sequence"/>
</dbReference>
<evidence type="ECO:0000256" key="2">
    <source>
        <dbReference type="SAM" id="Coils"/>
    </source>
</evidence>
<reference evidence="4 5" key="1">
    <citation type="submission" date="2016-10" db="EMBL/GenBank/DDBJ databases">
        <authorList>
            <person name="de Groot N.N."/>
        </authorList>
    </citation>
    <scope>NUCLEOTIDE SEQUENCE [LARGE SCALE GENOMIC DNA]</scope>
    <source>
        <strain evidence="4 5">DSM 43019</strain>
    </source>
</reference>
<keyword evidence="1" id="KW-0862">Zinc</keyword>
<keyword evidence="1" id="KW-0863">Zinc-finger</keyword>
<dbReference type="GO" id="GO:0008270">
    <property type="term" value="F:zinc ion binding"/>
    <property type="evidence" value="ECO:0007669"/>
    <property type="project" value="UniProtKB-KW"/>
</dbReference>
<dbReference type="InterPro" id="IPR007527">
    <property type="entry name" value="Znf_SWIM"/>
</dbReference>
<proteinExistence type="predicted"/>
<feature type="domain" description="SWIM-type" evidence="3">
    <location>
        <begin position="55"/>
        <end position="93"/>
    </location>
</feature>
<dbReference type="EMBL" id="FONV01000007">
    <property type="protein sequence ID" value="SFF22257.1"/>
    <property type="molecule type" value="Genomic_DNA"/>
</dbReference>
<dbReference type="Pfam" id="PF04434">
    <property type="entry name" value="SWIM"/>
    <property type="match status" value="1"/>
</dbReference>
<sequence length="279" mass="29369">MTGVAVLIDVPAFRESLPAAVAAAAERLLHDGAVARPEAVGGGARSVVTDGGDRFEPWVGVVDRALTGDCDCPAGAGDDGLCAHAVAVALAAFEDGIRFSAAGIPHGDDGDDEPDRADYRRAVESLGPRQLTELVVDQALRDRGFAARLLGRAGLLGGPPPTGLADAVRDASNVTGGGRWEIADVELAGLRLVAETEIVTVWPATVEMLDLVEEAIEVWDELAGILVDAWEVRRTDPEDVTEPLLAAHRALCERLELDSAEIESRIGRLADRCDFVPVT</sequence>
<evidence type="ECO:0000313" key="5">
    <source>
        <dbReference type="Proteomes" id="UP000199645"/>
    </source>
</evidence>
<evidence type="ECO:0000256" key="1">
    <source>
        <dbReference type="PROSITE-ProRule" id="PRU00325"/>
    </source>
</evidence>
<keyword evidence="5" id="KW-1185">Reference proteome</keyword>
<evidence type="ECO:0000259" key="3">
    <source>
        <dbReference type="PROSITE" id="PS50966"/>
    </source>
</evidence>
<evidence type="ECO:0000313" key="4">
    <source>
        <dbReference type="EMBL" id="SFF22257.1"/>
    </source>
</evidence>
<organism evidence="4 5">
    <name type="scientific">Actinoplanes philippinensis</name>
    <dbReference type="NCBI Taxonomy" id="35752"/>
    <lineage>
        <taxon>Bacteria</taxon>
        <taxon>Bacillati</taxon>
        <taxon>Actinomycetota</taxon>
        <taxon>Actinomycetes</taxon>
        <taxon>Micromonosporales</taxon>
        <taxon>Micromonosporaceae</taxon>
        <taxon>Actinoplanes</taxon>
    </lineage>
</organism>
<gene>
    <name evidence="4" type="ORF">SAMN05421541_107283</name>
</gene>
<keyword evidence="2" id="KW-0175">Coiled coil</keyword>
<accession>A0A1I2GZS4</accession>
<feature type="coiled-coil region" evidence="2">
    <location>
        <begin position="245"/>
        <end position="272"/>
    </location>
</feature>
<dbReference type="AlphaFoldDB" id="A0A1I2GZS4"/>